<gene>
    <name evidence="2" type="ORF">CRG98_044902</name>
</gene>
<dbReference type="PANTHER" id="PTHR35505">
    <property type="entry name" value="OS01G0600300 PROTEIN"/>
    <property type="match status" value="1"/>
</dbReference>
<evidence type="ECO:0000313" key="3">
    <source>
        <dbReference type="Proteomes" id="UP000233551"/>
    </source>
</evidence>
<proteinExistence type="predicted"/>
<organism evidence="2 3">
    <name type="scientific">Punica granatum</name>
    <name type="common">Pomegranate</name>
    <dbReference type="NCBI Taxonomy" id="22663"/>
    <lineage>
        <taxon>Eukaryota</taxon>
        <taxon>Viridiplantae</taxon>
        <taxon>Streptophyta</taxon>
        <taxon>Embryophyta</taxon>
        <taxon>Tracheophyta</taxon>
        <taxon>Spermatophyta</taxon>
        <taxon>Magnoliopsida</taxon>
        <taxon>eudicotyledons</taxon>
        <taxon>Gunneridae</taxon>
        <taxon>Pentapetalae</taxon>
        <taxon>rosids</taxon>
        <taxon>malvids</taxon>
        <taxon>Myrtales</taxon>
        <taxon>Lythraceae</taxon>
        <taxon>Punica</taxon>
    </lineage>
</organism>
<dbReference type="EMBL" id="PGOL01005745">
    <property type="protein sequence ID" value="PKI34724.1"/>
    <property type="molecule type" value="Genomic_DNA"/>
</dbReference>
<dbReference type="PANTHER" id="PTHR35505:SF1">
    <property type="entry name" value="SNF2 DOMAIN PROTEIN"/>
    <property type="match status" value="1"/>
</dbReference>
<protein>
    <submittedName>
        <fullName evidence="2">Uncharacterized protein</fullName>
    </submittedName>
</protein>
<keyword evidence="3" id="KW-1185">Reference proteome</keyword>
<evidence type="ECO:0000313" key="2">
    <source>
        <dbReference type="EMBL" id="PKI34724.1"/>
    </source>
</evidence>
<dbReference type="Proteomes" id="UP000233551">
    <property type="component" value="Unassembled WGS sequence"/>
</dbReference>
<accession>A0A2I0HSP3</accession>
<sequence length="502" mass="56479">MDTGSSQAPDSSQFYLPMLRESIDRFMLEHSNGSTDFTNFTSIFSRLLQTLPDPPLETTWFYAALTYHSTRYASGDPSEQVVRVKDLFQLLISCSGSSSSVKRIAVLAPVFYEMYGLVIDTKSLRKEVQSLLEVVISYISICCSGDIEEEGECEVLSSCFEDLVRIWALDKLTKDVRGFFPVISDGVREGIRGGCGVGVLAGAVMCEAFLLRLCLNFDNRVLRAELERDMHDWVARTISGFRSFHFFDILLKMLLEPVLPITSLLKFEDEVLLREVLYDAVITVEYPFISPQCGRKFCGKQLKSVAVTLLLVAASAIWFMRENGDNSKVHTYMNALSRSCLPSLLFKWVTHQTGAREITSRPAISSPAALIKWLLIVEDLGVKVFDSNILKLHAKAVVCKSRGEHELPVFKLDTEENAHDGFLLTHSGELREDHHGDLEMVDSANLSLISSTGSMDQTTCEDTRKRKDGRKDEKEVPTKFIKSHLHENVARCRFFPLGIKDN</sequence>
<evidence type="ECO:0000256" key="1">
    <source>
        <dbReference type="SAM" id="MobiDB-lite"/>
    </source>
</evidence>
<dbReference type="AlphaFoldDB" id="A0A2I0HSP3"/>
<reference evidence="2 3" key="1">
    <citation type="submission" date="2017-11" db="EMBL/GenBank/DDBJ databases">
        <title>De-novo sequencing of pomegranate (Punica granatum L.) genome.</title>
        <authorList>
            <person name="Akparov Z."/>
            <person name="Amiraslanov A."/>
            <person name="Hajiyeva S."/>
            <person name="Abbasov M."/>
            <person name="Kaur K."/>
            <person name="Hamwieh A."/>
            <person name="Solovyev V."/>
            <person name="Salamov A."/>
            <person name="Braich B."/>
            <person name="Kosarev P."/>
            <person name="Mahmoud A."/>
            <person name="Hajiyev E."/>
            <person name="Babayeva S."/>
            <person name="Izzatullayeva V."/>
            <person name="Mammadov A."/>
            <person name="Mammadov A."/>
            <person name="Sharifova S."/>
            <person name="Ojaghi J."/>
            <person name="Eynullazada K."/>
            <person name="Bayramov B."/>
            <person name="Abdulazimova A."/>
            <person name="Shahmuradov I."/>
        </authorList>
    </citation>
    <scope>NUCLEOTIDE SEQUENCE [LARGE SCALE GENOMIC DNA]</scope>
    <source>
        <strain evidence="3">cv. AG2017</strain>
        <tissue evidence="2">Leaf</tissue>
    </source>
</reference>
<name>A0A2I0HSP3_PUNGR</name>
<comment type="caution">
    <text evidence="2">The sequence shown here is derived from an EMBL/GenBank/DDBJ whole genome shotgun (WGS) entry which is preliminary data.</text>
</comment>
<feature type="region of interest" description="Disordered" evidence="1">
    <location>
        <begin position="452"/>
        <end position="475"/>
    </location>
</feature>
<feature type="compositionally biased region" description="Basic and acidic residues" evidence="1">
    <location>
        <begin position="461"/>
        <end position="475"/>
    </location>
</feature>
<dbReference type="STRING" id="22663.A0A2I0HSP3"/>